<protein>
    <submittedName>
        <fullName evidence="1">Uncharacterized protein</fullName>
    </submittedName>
</protein>
<dbReference type="RefSeq" id="WP_186918937.1">
    <property type="nucleotide sequence ID" value="NZ_JACOPQ010000005.1"/>
</dbReference>
<dbReference type="InterPro" id="IPR046286">
    <property type="entry name" value="DUF6323"/>
</dbReference>
<dbReference type="AlphaFoldDB" id="A0A8J6JCD7"/>
<organism evidence="1 2">
    <name type="scientific">Lawsonibacter faecis</name>
    <dbReference type="NCBI Taxonomy" id="2763052"/>
    <lineage>
        <taxon>Bacteria</taxon>
        <taxon>Bacillati</taxon>
        <taxon>Bacillota</taxon>
        <taxon>Clostridia</taxon>
        <taxon>Eubacteriales</taxon>
        <taxon>Oscillospiraceae</taxon>
        <taxon>Lawsonibacter</taxon>
    </lineage>
</organism>
<proteinExistence type="predicted"/>
<reference evidence="1" key="1">
    <citation type="submission" date="2020-08" db="EMBL/GenBank/DDBJ databases">
        <title>Genome public.</title>
        <authorList>
            <person name="Liu C."/>
            <person name="Sun Q."/>
        </authorList>
    </citation>
    <scope>NUCLEOTIDE SEQUENCE</scope>
    <source>
        <strain evidence="1">NSJ-52</strain>
    </source>
</reference>
<dbReference type="Pfam" id="PF19848">
    <property type="entry name" value="DUF6323"/>
    <property type="match status" value="1"/>
</dbReference>
<sequence length="158" mass="17811">MEDMMPTEGLAAGTVRDLELCNRATAEYGLALTNRQMLALAERRVQALRDADRVEFGEGVLKKLVFAFRDSPYLDQAHYEETLTELQDIFYFYKNESGERLSDDELIAHMRGAYNGWCRGSLEALAGTELALLCRRLRGWEAEEAGDGIGAEEGCYEE</sequence>
<evidence type="ECO:0000313" key="1">
    <source>
        <dbReference type="EMBL" id="MBC5736891.1"/>
    </source>
</evidence>
<accession>A0A8J6JCD7</accession>
<keyword evidence="2" id="KW-1185">Reference proteome</keyword>
<gene>
    <name evidence="1" type="ORF">H8S62_07675</name>
</gene>
<evidence type="ECO:0000313" key="2">
    <source>
        <dbReference type="Proteomes" id="UP000607645"/>
    </source>
</evidence>
<dbReference type="Proteomes" id="UP000607645">
    <property type="component" value="Unassembled WGS sequence"/>
</dbReference>
<comment type="caution">
    <text evidence="1">The sequence shown here is derived from an EMBL/GenBank/DDBJ whole genome shotgun (WGS) entry which is preliminary data.</text>
</comment>
<dbReference type="EMBL" id="JACOPQ010000005">
    <property type="protein sequence ID" value="MBC5736891.1"/>
    <property type="molecule type" value="Genomic_DNA"/>
</dbReference>
<name>A0A8J6JCD7_9FIRM</name>